<comment type="caution">
    <text evidence="2">The sequence shown here is derived from an EMBL/GenBank/DDBJ whole genome shotgun (WGS) entry which is preliminary data.</text>
</comment>
<dbReference type="PANTHER" id="PTHR10775:SF188">
    <property type="entry name" value="TRANSPOSASE-ASSOCIATED DOMAIN-CONTAINING PROTEIN"/>
    <property type="match status" value="1"/>
</dbReference>
<accession>A0AAW2VMZ3</accession>
<name>A0AAW2VMZ3_SESRA</name>
<feature type="signal peptide" evidence="1">
    <location>
        <begin position="1"/>
        <end position="22"/>
    </location>
</feature>
<feature type="chain" id="PRO_5043452948" evidence="1">
    <location>
        <begin position="23"/>
        <end position="143"/>
    </location>
</feature>
<evidence type="ECO:0000256" key="1">
    <source>
        <dbReference type="SAM" id="SignalP"/>
    </source>
</evidence>
<dbReference type="AlphaFoldDB" id="A0AAW2VMZ3"/>
<protein>
    <submittedName>
        <fullName evidence="2">Uncharacterized protein</fullName>
    </submittedName>
</protein>
<reference evidence="2" key="2">
    <citation type="journal article" date="2024" name="Plant">
        <title>Genomic evolution and insights into agronomic trait innovations of Sesamum species.</title>
        <authorList>
            <person name="Miao H."/>
            <person name="Wang L."/>
            <person name="Qu L."/>
            <person name="Liu H."/>
            <person name="Sun Y."/>
            <person name="Le M."/>
            <person name="Wang Q."/>
            <person name="Wei S."/>
            <person name="Zheng Y."/>
            <person name="Lin W."/>
            <person name="Duan Y."/>
            <person name="Cao H."/>
            <person name="Xiong S."/>
            <person name="Wang X."/>
            <person name="Wei L."/>
            <person name="Li C."/>
            <person name="Ma Q."/>
            <person name="Ju M."/>
            <person name="Zhao R."/>
            <person name="Li G."/>
            <person name="Mu C."/>
            <person name="Tian Q."/>
            <person name="Mei H."/>
            <person name="Zhang T."/>
            <person name="Gao T."/>
            <person name="Zhang H."/>
        </authorList>
    </citation>
    <scope>NUCLEOTIDE SEQUENCE</scope>
    <source>
        <strain evidence="2">G02</strain>
    </source>
</reference>
<proteinExistence type="predicted"/>
<keyword evidence="1" id="KW-0732">Signal</keyword>
<dbReference type="EMBL" id="JACGWJ010000003">
    <property type="protein sequence ID" value="KAL0430658.1"/>
    <property type="molecule type" value="Genomic_DNA"/>
</dbReference>
<reference evidence="2" key="1">
    <citation type="submission" date="2020-06" db="EMBL/GenBank/DDBJ databases">
        <authorList>
            <person name="Li T."/>
            <person name="Hu X."/>
            <person name="Zhang T."/>
            <person name="Song X."/>
            <person name="Zhang H."/>
            <person name="Dai N."/>
            <person name="Sheng W."/>
            <person name="Hou X."/>
            <person name="Wei L."/>
        </authorList>
    </citation>
    <scope>NUCLEOTIDE SEQUENCE</scope>
    <source>
        <strain evidence="2">G02</strain>
        <tissue evidence="2">Leaf</tissue>
    </source>
</reference>
<dbReference type="PANTHER" id="PTHR10775">
    <property type="entry name" value="OS08G0208400 PROTEIN"/>
    <property type="match status" value="1"/>
</dbReference>
<organism evidence="2">
    <name type="scientific">Sesamum radiatum</name>
    <name type="common">Black benniseed</name>
    <dbReference type="NCBI Taxonomy" id="300843"/>
    <lineage>
        <taxon>Eukaryota</taxon>
        <taxon>Viridiplantae</taxon>
        <taxon>Streptophyta</taxon>
        <taxon>Embryophyta</taxon>
        <taxon>Tracheophyta</taxon>
        <taxon>Spermatophyta</taxon>
        <taxon>Magnoliopsida</taxon>
        <taxon>eudicotyledons</taxon>
        <taxon>Gunneridae</taxon>
        <taxon>Pentapetalae</taxon>
        <taxon>asterids</taxon>
        <taxon>lamiids</taxon>
        <taxon>Lamiales</taxon>
        <taxon>Pedaliaceae</taxon>
        <taxon>Sesamum</taxon>
    </lineage>
</organism>
<gene>
    <name evidence="2" type="ORF">Sradi_0691800</name>
</gene>
<sequence length="143" mass="16077">MQSGRVIFLLLTTGVLDNGTTSCPLDAGRSEYCYRGGLYDYESGLTDHFYNVVHAADQLLWNGCIQSQLGAVAELVDIKVDDHISERLYDRISQWGNKILPTGHTLPRDYYNAKKLIKDLGLLIEKIGACKNGCMLYWKDDVD</sequence>
<evidence type="ECO:0000313" key="2">
    <source>
        <dbReference type="EMBL" id="KAL0430658.1"/>
    </source>
</evidence>